<feature type="transmembrane region" description="Helical" evidence="1">
    <location>
        <begin position="248"/>
        <end position="267"/>
    </location>
</feature>
<dbReference type="InterPro" id="IPR046671">
    <property type="entry name" value="DUF6541"/>
</dbReference>
<feature type="transmembrane region" description="Helical" evidence="1">
    <location>
        <begin position="479"/>
        <end position="500"/>
    </location>
</feature>
<keyword evidence="1" id="KW-1133">Transmembrane helix</keyword>
<feature type="transmembrane region" description="Helical" evidence="1">
    <location>
        <begin position="222"/>
        <end position="242"/>
    </location>
</feature>
<evidence type="ECO:0000313" key="3">
    <source>
        <dbReference type="Proteomes" id="UP000317484"/>
    </source>
</evidence>
<feature type="transmembrane region" description="Helical" evidence="1">
    <location>
        <begin position="6"/>
        <end position="29"/>
    </location>
</feature>
<accession>A0A521AC53</accession>
<proteinExistence type="predicted"/>
<reference evidence="2 3" key="1">
    <citation type="submission" date="2017-05" db="EMBL/GenBank/DDBJ databases">
        <authorList>
            <person name="Varghese N."/>
            <person name="Submissions S."/>
        </authorList>
    </citation>
    <scope>NUCLEOTIDE SEQUENCE [LARGE SCALE GENOMIC DNA]</scope>
    <source>
        <strain evidence="2 3">DSM 46834</strain>
    </source>
</reference>
<dbReference type="AlphaFoldDB" id="A0A521AC53"/>
<feature type="transmembrane region" description="Helical" evidence="1">
    <location>
        <begin position="397"/>
        <end position="417"/>
    </location>
</feature>
<feature type="transmembrane region" description="Helical" evidence="1">
    <location>
        <begin position="296"/>
        <end position="312"/>
    </location>
</feature>
<evidence type="ECO:0000256" key="1">
    <source>
        <dbReference type="SAM" id="Phobius"/>
    </source>
</evidence>
<dbReference type="RefSeq" id="WP_142456393.1">
    <property type="nucleotide sequence ID" value="NZ_FXTJ01000001.1"/>
</dbReference>
<sequence>MTLHDVLVPLAGLLVLTVPGLVVALLAGLRPGTSVAVAPVLTYGLVTATATAASYVPLPWEPWTLVLVTVVAGAVVVGVRALTRRDVPLRRRVAIVRPSRPGWRDWVVVGGVLAGGVLAAAVFRAGFGRLDALNQDWDYVYHANALRLIADSGDVAPSAMARINDWETTDFYYPNTYHALGATIRDLTGASVFEVLNSQTMLVCLVAGMGLAGLLHRFGAPLAVTAVTPVLLAGFTSFPYDVLWRGPLLPYAVGVALIPAFVLLLDAVLSDRRVATTLLVGLAGAGLLGLHPSTALSAALFVVVYLVARWWAAPAALRGDLLVLVGGGAAALLLAVPAVLGAVATNERAVDIDWPAVESPGQAVGDLLFLNHSAAAPQYWLAALVVVGLLTITRARWLWAWAGGAAIGFALFVASAAADTPLVADLTRPWWNDRWRFAALAVLGMAPLAAHGLHVLAGGAHRVLQRIPGAGRVTVSPRAVGAGLVVAVLLLVVLASNGLYAARNEERVALNHQNDHTLDAAEIDAMQWLADHSTGGTVMNDPNDGSAYLSAEAGLHPLFGHVVNPAFISREMGPTQQLLLERFNCLDSDPEVREAIEDLDIRYVFLGNGFIRDWMTRLPGLRGIDASPSLDLVHRAPGVRVFEVDLTDAPTQPVAACEAPSADGDGQTG</sequence>
<protein>
    <recommendedName>
        <fullName evidence="4">4-amino-4-deoxy-L-arabinose transferase</fullName>
    </recommendedName>
</protein>
<gene>
    <name evidence="2" type="ORF">SAMN06273567_10122</name>
</gene>
<feature type="transmembrane region" description="Helical" evidence="1">
    <location>
        <begin position="62"/>
        <end position="82"/>
    </location>
</feature>
<feature type="transmembrane region" description="Helical" evidence="1">
    <location>
        <begin position="437"/>
        <end position="458"/>
    </location>
</feature>
<dbReference type="Proteomes" id="UP000317484">
    <property type="component" value="Unassembled WGS sequence"/>
</dbReference>
<organism evidence="2 3">
    <name type="scientific">Geodermatophilus aquaeductus</name>
    <dbReference type="NCBI Taxonomy" id="1564161"/>
    <lineage>
        <taxon>Bacteria</taxon>
        <taxon>Bacillati</taxon>
        <taxon>Actinomycetota</taxon>
        <taxon>Actinomycetes</taxon>
        <taxon>Geodermatophilales</taxon>
        <taxon>Geodermatophilaceae</taxon>
        <taxon>Geodermatophilus</taxon>
    </lineage>
</organism>
<keyword evidence="3" id="KW-1185">Reference proteome</keyword>
<evidence type="ECO:0008006" key="4">
    <source>
        <dbReference type="Google" id="ProtNLM"/>
    </source>
</evidence>
<feature type="transmembrane region" description="Helical" evidence="1">
    <location>
        <begin position="321"/>
        <end position="344"/>
    </location>
</feature>
<dbReference type="EMBL" id="FXTJ01000001">
    <property type="protein sequence ID" value="SMO32389.1"/>
    <property type="molecule type" value="Genomic_DNA"/>
</dbReference>
<feature type="transmembrane region" description="Helical" evidence="1">
    <location>
        <begin position="103"/>
        <end position="127"/>
    </location>
</feature>
<name>A0A521AC53_9ACTN</name>
<feature type="transmembrane region" description="Helical" evidence="1">
    <location>
        <begin position="369"/>
        <end position="390"/>
    </location>
</feature>
<evidence type="ECO:0000313" key="2">
    <source>
        <dbReference type="EMBL" id="SMO32389.1"/>
    </source>
</evidence>
<feature type="transmembrane region" description="Helical" evidence="1">
    <location>
        <begin position="36"/>
        <end position="56"/>
    </location>
</feature>
<keyword evidence="1" id="KW-0472">Membrane</keyword>
<keyword evidence="1" id="KW-0812">Transmembrane</keyword>
<dbReference type="Pfam" id="PF20176">
    <property type="entry name" value="DUF6541"/>
    <property type="match status" value="1"/>
</dbReference>